<dbReference type="Gramene" id="QL05p040270:mrna">
    <property type="protein sequence ID" value="QL05p040270:mrna"/>
    <property type="gene ID" value="QL05p040270"/>
</dbReference>
<reference evidence="1" key="2">
    <citation type="submission" date="2021-01" db="UniProtKB">
        <authorList>
            <consortium name="EnsemblPlants"/>
        </authorList>
    </citation>
    <scope>IDENTIFICATION</scope>
</reference>
<evidence type="ECO:0000313" key="2">
    <source>
        <dbReference type="Proteomes" id="UP000594261"/>
    </source>
</evidence>
<accession>A0A7N2LQ80</accession>
<dbReference type="EMBL" id="LRBV02000005">
    <property type="status" value="NOT_ANNOTATED_CDS"/>
    <property type="molecule type" value="Genomic_DNA"/>
</dbReference>
<evidence type="ECO:0000313" key="1">
    <source>
        <dbReference type="EnsemblPlants" id="QL05p040270:mrna"/>
    </source>
</evidence>
<proteinExistence type="predicted"/>
<sequence>MVFLGADVQSVQVVLEALDKFTREINRKRFQATHRQDHSKNRTDSWAAKSLICRPRDEGGLGLRKLEQWNKAAIMGFIWSLFAQAGEECRSDCPPKIGCCSNVLIWILSVILLEENMENFNELVLIIALGSELSKGKKRPAMMPGPRNPRKISLPFHQLKS</sequence>
<protein>
    <submittedName>
        <fullName evidence="1">Uncharacterized protein</fullName>
    </submittedName>
</protein>
<dbReference type="AlphaFoldDB" id="A0A7N2LQ80"/>
<dbReference type="Proteomes" id="UP000594261">
    <property type="component" value="Chromosome 5"/>
</dbReference>
<organism evidence="1 2">
    <name type="scientific">Quercus lobata</name>
    <name type="common">Valley oak</name>
    <dbReference type="NCBI Taxonomy" id="97700"/>
    <lineage>
        <taxon>Eukaryota</taxon>
        <taxon>Viridiplantae</taxon>
        <taxon>Streptophyta</taxon>
        <taxon>Embryophyta</taxon>
        <taxon>Tracheophyta</taxon>
        <taxon>Spermatophyta</taxon>
        <taxon>Magnoliopsida</taxon>
        <taxon>eudicotyledons</taxon>
        <taxon>Gunneridae</taxon>
        <taxon>Pentapetalae</taxon>
        <taxon>rosids</taxon>
        <taxon>fabids</taxon>
        <taxon>Fagales</taxon>
        <taxon>Fagaceae</taxon>
        <taxon>Quercus</taxon>
    </lineage>
</organism>
<name>A0A7N2LQ80_QUELO</name>
<dbReference type="InParanoid" id="A0A7N2LQ80"/>
<keyword evidence="2" id="KW-1185">Reference proteome</keyword>
<reference evidence="1 2" key="1">
    <citation type="journal article" date="2016" name="G3 (Bethesda)">
        <title>First Draft Assembly and Annotation of the Genome of a California Endemic Oak Quercus lobata Nee (Fagaceae).</title>
        <authorList>
            <person name="Sork V.L."/>
            <person name="Fitz-Gibbon S.T."/>
            <person name="Puiu D."/>
            <person name="Crepeau M."/>
            <person name="Gugger P.F."/>
            <person name="Sherman R."/>
            <person name="Stevens K."/>
            <person name="Langley C.H."/>
            <person name="Pellegrini M."/>
            <person name="Salzberg S.L."/>
        </authorList>
    </citation>
    <scope>NUCLEOTIDE SEQUENCE [LARGE SCALE GENOMIC DNA]</scope>
    <source>
        <strain evidence="1 2">cv. SW786</strain>
    </source>
</reference>
<dbReference type="EnsemblPlants" id="QL05p040270:mrna">
    <property type="protein sequence ID" value="QL05p040270:mrna"/>
    <property type="gene ID" value="QL05p040270"/>
</dbReference>